<dbReference type="Proteomes" id="UP000007488">
    <property type="component" value="Chromosome"/>
</dbReference>
<dbReference type="Pfam" id="PF13676">
    <property type="entry name" value="TIR_2"/>
    <property type="match status" value="1"/>
</dbReference>
<protein>
    <recommendedName>
        <fullName evidence="1">TIR domain-containing protein</fullName>
    </recommendedName>
</protein>
<dbReference type="Gene3D" id="3.40.50.10140">
    <property type="entry name" value="Toll/interleukin-1 receptor homology (TIR) domain"/>
    <property type="match status" value="1"/>
</dbReference>
<dbReference type="HOGENOM" id="CLU_1049416_0_0_9"/>
<sequence length="265" mass="30935">MSKIFLSFTTSDAGVVSFYEQALIAAGHEVFRFDHGGLRAGDPSDQIIARRIREYDYIFVFLSEAYISKPYTIKELNQTVYEENELGKIKMIMIRIDLKDSHFPRILNRGPFAMKNRFYFNAAEGEADAKKLEELLMQIDKPGTLLEKSQCYCLRIPKDGLKIFHFGEKYNEWELNIPDLLFFEGIGIYFLFNIDQKGLEFKNYIQFTETEYDVNNVTKILRDENLKVDGSNVELIPHGGHIRNVFFLDQTYAQRKNGKFTNNVW</sequence>
<dbReference type="InterPro" id="IPR035897">
    <property type="entry name" value="Toll_tir_struct_dom_sf"/>
</dbReference>
<proteinExistence type="predicted"/>
<organism evidence="2 3">
    <name type="scientific">Syntrophobotulus glycolicus (strain DSM 8271 / FlGlyR)</name>
    <dbReference type="NCBI Taxonomy" id="645991"/>
    <lineage>
        <taxon>Bacteria</taxon>
        <taxon>Bacillati</taxon>
        <taxon>Bacillota</taxon>
        <taxon>Clostridia</taxon>
        <taxon>Eubacteriales</taxon>
        <taxon>Desulfitobacteriaceae</taxon>
        <taxon>Syntrophobotulus</taxon>
    </lineage>
</organism>
<name>F0SWG5_SYNGF</name>
<dbReference type="STRING" id="645991.Sgly_1429"/>
<evidence type="ECO:0000313" key="2">
    <source>
        <dbReference type="EMBL" id="ADY55731.1"/>
    </source>
</evidence>
<evidence type="ECO:0000313" key="3">
    <source>
        <dbReference type="Proteomes" id="UP000007488"/>
    </source>
</evidence>
<gene>
    <name evidence="2" type="ordered locus">Sgly_1429</name>
</gene>
<dbReference type="EMBL" id="CP002547">
    <property type="protein sequence ID" value="ADY55731.1"/>
    <property type="molecule type" value="Genomic_DNA"/>
</dbReference>
<dbReference type="AlphaFoldDB" id="F0SWG5"/>
<feature type="domain" description="TIR" evidence="1">
    <location>
        <begin position="4"/>
        <end position="136"/>
    </location>
</feature>
<reference evidence="2 3" key="1">
    <citation type="journal article" date="2011" name="Stand. Genomic Sci.">
        <title>Complete genome sequence of Syntrophobotulus glycolicus type strain (FlGlyR).</title>
        <authorList>
            <person name="Han C."/>
            <person name="Mwirichia R."/>
            <person name="Chertkov O."/>
            <person name="Held B."/>
            <person name="Lapidus A."/>
            <person name="Nolan M."/>
            <person name="Lucas S."/>
            <person name="Hammon N."/>
            <person name="Deshpande S."/>
            <person name="Cheng J.F."/>
            <person name="Tapia R."/>
            <person name="Goodwin L."/>
            <person name="Pitluck S."/>
            <person name="Huntemann M."/>
            <person name="Liolios K."/>
            <person name="Ivanova N."/>
            <person name="Pagani I."/>
            <person name="Mavromatis K."/>
            <person name="Ovchinikova G."/>
            <person name="Pati A."/>
            <person name="Chen A."/>
            <person name="Palaniappan K."/>
            <person name="Land M."/>
            <person name="Hauser L."/>
            <person name="Brambilla E.M."/>
            <person name="Rohde M."/>
            <person name="Spring S."/>
            <person name="Sikorski J."/>
            <person name="Goker M."/>
            <person name="Woyke T."/>
            <person name="Bristow J."/>
            <person name="Eisen J.A."/>
            <person name="Markowitz V."/>
            <person name="Hugenholtz P."/>
            <person name="Kyrpides N.C."/>
            <person name="Klenk H.P."/>
            <person name="Detter J.C."/>
        </authorList>
    </citation>
    <scope>NUCLEOTIDE SEQUENCE [LARGE SCALE GENOMIC DNA]</scope>
    <source>
        <strain evidence="3">DSM 8271 / FlGlyR</strain>
    </source>
</reference>
<dbReference type="KEGG" id="sgy:Sgly_1429"/>
<dbReference type="GO" id="GO:0007165">
    <property type="term" value="P:signal transduction"/>
    <property type="evidence" value="ECO:0007669"/>
    <property type="project" value="InterPro"/>
</dbReference>
<evidence type="ECO:0000259" key="1">
    <source>
        <dbReference type="Pfam" id="PF13676"/>
    </source>
</evidence>
<keyword evidence="3" id="KW-1185">Reference proteome</keyword>
<dbReference type="SUPFAM" id="SSF52200">
    <property type="entry name" value="Toll/Interleukin receptor TIR domain"/>
    <property type="match status" value="1"/>
</dbReference>
<accession>F0SWG5</accession>
<dbReference type="RefSeq" id="WP_013624601.1">
    <property type="nucleotide sequence ID" value="NC_015172.1"/>
</dbReference>
<dbReference type="InterPro" id="IPR000157">
    <property type="entry name" value="TIR_dom"/>
</dbReference>
<reference evidence="3" key="2">
    <citation type="submission" date="2011-02" db="EMBL/GenBank/DDBJ databases">
        <title>The complete genome of Syntrophobotulus glycolicus DSM 8271.</title>
        <authorList>
            <person name="Lucas S."/>
            <person name="Copeland A."/>
            <person name="Lapidus A."/>
            <person name="Bruce D."/>
            <person name="Goodwin L."/>
            <person name="Pitluck S."/>
            <person name="Kyrpides N."/>
            <person name="Mavromatis K."/>
            <person name="Pagani I."/>
            <person name="Ivanova N."/>
            <person name="Mikhailova N."/>
            <person name="Chertkov O."/>
            <person name="Held B."/>
            <person name="Detter J.C."/>
            <person name="Tapia R."/>
            <person name="Han C."/>
            <person name="Land M."/>
            <person name="Hauser L."/>
            <person name="Markowitz V."/>
            <person name="Cheng J.-F."/>
            <person name="Hugenholtz P."/>
            <person name="Woyke T."/>
            <person name="Wu D."/>
            <person name="Spring S."/>
            <person name="Schroeder M."/>
            <person name="Brambilla E."/>
            <person name="Klenk H.-P."/>
            <person name="Eisen J.A."/>
        </authorList>
    </citation>
    <scope>NUCLEOTIDE SEQUENCE [LARGE SCALE GENOMIC DNA]</scope>
    <source>
        <strain evidence="3">DSM 8271 / FlGlyR</strain>
    </source>
</reference>